<evidence type="ECO:0000259" key="2">
    <source>
        <dbReference type="Pfam" id="PF10979"/>
    </source>
</evidence>
<dbReference type="Pfam" id="PF23771">
    <property type="entry name" value="DUF7168"/>
    <property type="match status" value="1"/>
</dbReference>
<feature type="region of interest" description="Disordered" evidence="1">
    <location>
        <begin position="186"/>
        <end position="228"/>
    </location>
</feature>
<name>Q1K057_DESA6</name>
<dbReference type="PIRSF" id="PIRSF028111">
    <property type="entry name" value="UCP028111"/>
    <property type="match status" value="1"/>
</dbReference>
<proteinExistence type="predicted"/>
<sequence length="228" mass="25791">MNQDHVEKIKKLLALSKSSNAHEAALALQRAQELMQKHNVTMTYVRLSDVKEAKTRIGKVKNPAIHIKWLARMVADAFGCRLLLVTEYVGFYGWFSSAQFIGIDSAAELSSYAFDVLHRQLERDRKHHLTTLKRCKRATKVRRADAFCRAWVSMAASKVVDLAPKQEQQDAITQWIETNHGESLVEDTNRKHKKARRDDSGSVIAGLQAGDQAQLHAGMTGEDRLRLQ</sequence>
<evidence type="ECO:0000256" key="1">
    <source>
        <dbReference type="SAM" id="MobiDB-lite"/>
    </source>
</evidence>
<protein>
    <submittedName>
        <fullName evidence="4">Uncharacterized protein</fullName>
    </submittedName>
</protein>
<feature type="domain" description="DUF7168" evidence="3">
    <location>
        <begin position="48"/>
        <end position="186"/>
    </location>
</feature>
<dbReference type="Proteomes" id="UP000005695">
    <property type="component" value="Unassembled WGS sequence"/>
</dbReference>
<evidence type="ECO:0000313" key="4">
    <source>
        <dbReference type="EMBL" id="EAT16084.1"/>
    </source>
</evidence>
<comment type="caution">
    <text evidence="4">The sequence shown here is derived from an EMBL/GenBank/DDBJ whole genome shotgun (WGS) entry which is preliminary data.</text>
</comment>
<keyword evidence="5" id="KW-1185">Reference proteome</keyword>
<organism evidence="4 5">
    <name type="scientific">Desulfuromonas acetoxidans (strain DSM 684 / 11070)</name>
    <dbReference type="NCBI Taxonomy" id="281689"/>
    <lineage>
        <taxon>Bacteria</taxon>
        <taxon>Pseudomonadati</taxon>
        <taxon>Thermodesulfobacteriota</taxon>
        <taxon>Desulfuromonadia</taxon>
        <taxon>Desulfuromonadales</taxon>
        <taxon>Desulfuromonadaceae</taxon>
        <taxon>Desulfuromonas</taxon>
    </lineage>
</organism>
<reference evidence="4" key="1">
    <citation type="submission" date="2006-05" db="EMBL/GenBank/DDBJ databases">
        <title>Annotation of the draft genome assembly of Desulfuromonas acetoxidans DSM 684.</title>
        <authorList>
            <consortium name="US DOE Joint Genome Institute (JGI-ORNL)"/>
            <person name="Larimer F."/>
            <person name="Land M."/>
            <person name="Hauser L."/>
        </authorList>
    </citation>
    <scope>NUCLEOTIDE SEQUENCE [LARGE SCALE GENOMIC DNA]</scope>
    <source>
        <strain evidence="4">DSM 684</strain>
    </source>
</reference>
<dbReference type="Pfam" id="PF10979">
    <property type="entry name" value="DUF2786"/>
    <property type="match status" value="1"/>
</dbReference>
<dbReference type="InterPro" id="IPR016868">
    <property type="entry name" value="Phage_B3_Orf5"/>
</dbReference>
<dbReference type="InterPro" id="IPR024498">
    <property type="entry name" value="DUF2786"/>
</dbReference>
<reference evidence="4" key="2">
    <citation type="submission" date="2006-05" db="EMBL/GenBank/DDBJ databases">
        <title>Sequencing of the draft genome and assembly of Desulfuromonas acetoxidans DSM 684.</title>
        <authorList>
            <consortium name="US DOE Joint Genome Institute (JGI-PGF)"/>
            <person name="Copeland A."/>
            <person name="Lucas S."/>
            <person name="Lapidus A."/>
            <person name="Barry K."/>
            <person name="Detter J.C."/>
            <person name="Glavina del Rio T."/>
            <person name="Hammon N."/>
            <person name="Israni S."/>
            <person name="Dalin E."/>
            <person name="Tice H."/>
            <person name="Bruce D."/>
            <person name="Pitluck S."/>
            <person name="Richardson P."/>
        </authorList>
    </citation>
    <scope>NUCLEOTIDE SEQUENCE [LARGE SCALE GENOMIC DNA]</scope>
    <source>
        <strain evidence="4">DSM 684</strain>
    </source>
</reference>
<dbReference type="AlphaFoldDB" id="Q1K057"/>
<gene>
    <name evidence="4" type="ORF">Dace_2385</name>
</gene>
<dbReference type="RefSeq" id="WP_006000024.1">
    <property type="nucleotide sequence ID" value="NZ_AAEW02000007.1"/>
</dbReference>
<dbReference type="EMBL" id="AAEW02000007">
    <property type="protein sequence ID" value="EAT16084.1"/>
    <property type="molecule type" value="Genomic_DNA"/>
</dbReference>
<feature type="domain" description="DUF2786" evidence="2">
    <location>
        <begin position="6"/>
        <end position="42"/>
    </location>
</feature>
<dbReference type="InterPro" id="IPR055592">
    <property type="entry name" value="DUF7168"/>
</dbReference>
<accession>Q1K057</accession>
<evidence type="ECO:0000259" key="3">
    <source>
        <dbReference type="Pfam" id="PF23771"/>
    </source>
</evidence>
<evidence type="ECO:0000313" key="5">
    <source>
        <dbReference type="Proteomes" id="UP000005695"/>
    </source>
</evidence>
<dbReference type="OrthoDB" id="5465125at2"/>